<evidence type="ECO:0000313" key="15">
    <source>
        <dbReference type="EMBL" id="TPE55386.1"/>
    </source>
</evidence>
<dbReference type="SMART" id="SM00382">
    <property type="entry name" value="AAA"/>
    <property type="match status" value="1"/>
</dbReference>
<dbReference type="InterPro" id="IPR038454">
    <property type="entry name" value="DnaA_N_sf"/>
</dbReference>
<evidence type="ECO:0000313" key="16">
    <source>
        <dbReference type="Proteomes" id="UP000315901"/>
    </source>
</evidence>
<dbReference type="Gene3D" id="3.40.50.300">
    <property type="entry name" value="P-loop containing nucleotide triphosphate hydrolases"/>
    <property type="match status" value="1"/>
</dbReference>
<dbReference type="HAMAP" id="MF_00377">
    <property type="entry name" value="DnaA_bact"/>
    <property type="match status" value="1"/>
</dbReference>
<comment type="function">
    <text evidence="8 10">Plays an essential role in the initiation and regulation of chromosomal replication. ATP-DnaA binds to the origin of replication (oriC) to initiate formation of the DNA replication initiation complex once per cell cycle. Binds the DnaA box (a 9 base pair repeat at the origin) and separates the double-stranded (ds)DNA. Forms a right-handed helical filament on oriC DNA; dsDNA binds to the exterior of the filament while single-stranded (ss)DNA is stabiized in the filament's interior. The ATP-DnaA-oriC complex binds and stabilizes one strand of the AT-rich DNA unwinding element (DUE), permitting loading of DNA polymerase. After initiation quickly degrades to an ADP-DnaA complex that is not apt for DNA replication. Binds acidic phospholipids.</text>
</comment>
<dbReference type="Gene3D" id="1.10.8.60">
    <property type="match status" value="1"/>
</dbReference>
<keyword evidence="2 8" id="KW-0963">Cytoplasm</keyword>
<dbReference type="InterPro" id="IPR003593">
    <property type="entry name" value="AAA+_ATPase"/>
</dbReference>
<evidence type="ECO:0000259" key="13">
    <source>
        <dbReference type="SMART" id="SM00382"/>
    </source>
</evidence>
<comment type="domain">
    <text evidence="8">Domain I is involved in oligomerization and binding regulators, domain II is flexibile and of varying length in different bacteria, domain III forms the AAA+ region, while domain IV binds dsDNA.</text>
</comment>
<proteinExistence type="inferred from homology"/>
<dbReference type="GO" id="GO:0005886">
    <property type="term" value="C:plasma membrane"/>
    <property type="evidence" value="ECO:0007669"/>
    <property type="project" value="TreeGrafter"/>
</dbReference>
<keyword evidence="3 8" id="KW-0235">DNA replication</keyword>
<dbReference type="NCBIfam" id="TIGR00362">
    <property type="entry name" value="DnaA"/>
    <property type="match status" value="1"/>
</dbReference>
<feature type="domain" description="Chromosomal replication initiator DnaA C-terminal" evidence="14">
    <location>
        <begin position="419"/>
        <end position="488"/>
    </location>
</feature>
<keyword evidence="6 8" id="KW-0446">Lipid-binding</keyword>
<feature type="region of interest" description="Domain III, AAA+ region" evidence="8">
    <location>
        <begin position="175"/>
        <end position="391"/>
    </location>
</feature>
<dbReference type="InterPro" id="IPR010921">
    <property type="entry name" value="Trp_repressor/repl_initiator"/>
</dbReference>
<dbReference type="InterPro" id="IPR020591">
    <property type="entry name" value="Chromosome_initiator_DnaA-like"/>
</dbReference>
<dbReference type="InterPro" id="IPR027417">
    <property type="entry name" value="P-loop_NTPase"/>
</dbReference>
<comment type="similarity">
    <text evidence="1 8 11">Belongs to the DnaA family.</text>
</comment>
<dbReference type="GO" id="GO:0005524">
    <property type="term" value="F:ATP binding"/>
    <property type="evidence" value="ECO:0007669"/>
    <property type="project" value="UniProtKB-UniRule"/>
</dbReference>
<dbReference type="InterPro" id="IPR013159">
    <property type="entry name" value="DnaA_C"/>
</dbReference>
<dbReference type="GO" id="GO:0005737">
    <property type="term" value="C:cytoplasm"/>
    <property type="evidence" value="ECO:0007669"/>
    <property type="project" value="UniProtKB-SubCell"/>
</dbReference>
<feature type="binding site" evidence="8">
    <location>
        <position position="223"/>
    </location>
    <ligand>
        <name>ATP</name>
        <dbReference type="ChEBI" id="CHEBI:30616"/>
    </ligand>
</feature>
<dbReference type="Pfam" id="PF08299">
    <property type="entry name" value="Bac_DnaA_C"/>
    <property type="match status" value="1"/>
</dbReference>
<evidence type="ECO:0000256" key="8">
    <source>
        <dbReference type="HAMAP-Rule" id="MF_00377"/>
    </source>
</evidence>
<dbReference type="Pfam" id="PF11638">
    <property type="entry name" value="DnaA_N"/>
    <property type="match status" value="1"/>
</dbReference>
<dbReference type="SMART" id="SM00760">
    <property type="entry name" value="Bac_DnaA_C"/>
    <property type="match status" value="1"/>
</dbReference>
<evidence type="ECO:0000256" key="7">
    <source>
        <dbReference type="ARBA" id="ARBA00023125"/>
    </source>
</evidence>
<dbReference type="SUPFAM" id="SSF48295">
    <property type="entry name" value="TrpR-like"/>
    <property type="match status" value="1"/>
</dbReference>
<organism evidence="15 16">
    <name type="scientific">Maribrevibacterium harenarium</name>
    <dbReference type="NCBI Taxonomy" id="2589817"/>
    <lineage>
        <taxon>Bacteria</taxon>
        <taxon>Pseudomonadati</taxon>
        <taxon>Pseudomonadota</taxon>
        <taxon>Gammaproteobacteria</taxon>
        <taxon>Oceanospirillales</taxon>
        <taxon>Oceanospirillaceae</taxon>
        <taxon>Maribrevibacterium</taxon>
    </lineage>
</organism>
<feature type="region of interest" description="Disordered" evidence="12">
    <location>
        <begin position="89"/>
        <end position="110"/>
    </location>
</feature>
<evidence type="ECO:0000256" key="5">
    <source>
        <dbReference type="ARBA" id="ARBA00022840"/>
    </source>
</evidence>
<dbReference type="FunFam" id="3.40.50.300:FF:000103">
    <property type="entry name" value="Chromosomal replication initiator protein DnaA"/>
    <property type="match status" value="1"/>
</dbReference>
<feature type="region of interest" description="Domain I, interacts with DnaA modulators" evidence="8">
    <location>
        <begin position="1"/>
        <end position="83"/>
    </location>
</feature>
<comment type="subcellular location">
    <subcellularLocation>
        <location evidence="8">Cytoplasm</location>
    </subcellularLocation>
</comment>
<evidence type="ECO:0000256" key="3">
    <source>
        <dbReference type="ARBA" id="ARBA00022705"/>
    </source>
</evidence>
<feature type="compositionally biased region" description="Pro residues" evidence="12">
    <location>
        <begin position="91"/>
        <end position="106"/>
    </location>
</feature>
<dbReference type="InterPro" id="IPR013317">
    <property type="entry name" value="DnaA_dom"/>
</dbReference>
<evidence type="ECO:0000259" key="14">
    <source>
        <dbReference type="SMART" id="SM00760"/>
    </source>
</evidence>
<dbReference type="EMBL" id="VFRR01000002">
    <property type="protein sequence ID" value="TPE55386.1"/>
    <property type="molecule type" value="Genomic_DNA"/>
</dbReference>
<comment type="subunit">
    <text evidence="8">Oligomerizes as a right-handed, spiral filament on DNA at oriC.</text>
</comment>
<sequence length="511" mass="57653">MALQYWEQCLVRLQEEFSASQFNTWIRPLQAELLPNGDLCLFAPNRFVKDWVNNKYQARIKELLAEFAGDQPSPNLVFDVRQTGFANVSTPPAPVVPSTPAPPSEPRPQSAYRPGFSLMGDSDEMVSDIEFEAPLTLSDQDLARPEMEPYEQGQLPLTPVNRKVDVEGGINHGANLNNSFTFDNFVEGKSNQLAHAAALQVAENPGGAYNPLFIYGGVGLGKTHLMQAVGTELMRHNPNAKVVYLHSERFVADMVKALQLNAINDFKRYYRSVDALLIDDIQFFAGKDRTQEEFFHTFNALLEGEQQMILTCDRYPKEIQGLEDRLKSRFGWGLTVAIEPPELETRVAILMRKAEESGVKLSYDSAFFIAQKIRSNVRELEGALKRVIANSHFTGRAITPDFVRESLKDLLALQDKLVNIDNIQRVVAEYYKIKIADLLSKRRSRSVARPRQVAMSLAKELTNHSLPEIGDAFGGRDHTTALHAIRKIKELQDTDSDIREDYKQLLRILTT</sequence>
<feature type="region of interest" description="Domain IV, binds dsDNA" evidence="8">
    <location>
        <begin position="392"/>
        <end position="511"/>
    </location>
</feature>
<evidence type="ECO:0000256" key="9">
    <source>
        <dbReference type="NCBIfam" id="TIGR00362"/>
    </source>
</evidence>
<evidence type="ECO:0000256" key="10">
    <source>
        <dbReference type="RuleBase" id="RU000577"/>
    </source>
</evidence>
<comment type="caution">
    <text evidence="15">The sequence shown here is derived from an EMBL/GenBank/DDBJ whole genome shotgun (WGS) entry which is preliminary data.</text>
</comment>
<dbReference type="CDD" id="cd06571">
    <property type="entry name" value="Bac_DnaA_C"/>
    <property type="match status" value="1"/>
</dbReference>
<dbReference type="GO" id="GO:0003688">
    <property type="term" value="F:DNA replication origin binding"/>
    <property type="evidence" value="ECO:0007669"/>
    <property type="project" value="UniProtKB-UniRule"/>
</dbReference>
<evidence type="ECO:0000256" key="6">
    <source>
        <dbReference type="ARBA" id="ARBA00023121"/>
    </source>
</evidence>
<dbReference type="SUPFAM" id="SSF52540">
    <property type="entry name" value="P-loop containing nucleoside triphosphate hydrolases"/>
    <property type="match status" value="1"/>
</dbReference>
<reference evidence="15 16" key="1">
    <citation type="submission" date="2019-06" db="EMBL/GenBank/DDBJ databases">
        <title>A novel bacterium of genus Marinomonas, isolated from coastal sand.</title>
        <authorList>
            <person name="Huang H."/>
            <person name="Mo K."/>
            <person name="Hu Y."/>
        </authorList>
    </citation>
    <scope>NUCLEOTIDE SEQUENCE [LARGE SCALE GENOMIC DNA]</scope>
    <source>
        <strain evidence="15 16">HB171799</strain>
    </source>
</reference>
<dbReference type="PANTHER" id="PTHR30050">
    <property type="entry name" value="CHROMOSOMAL REPLICATION INITIATOR PROTEIN DNAA"/>
    <property type="match status" value="1"/>
</dbReference>
<dbReference type="GO" id="GO:0006275">
    <property type="term" value="P:regulation of DNA replication"/>
    <property type="evidence" value="ECO:0007669"/>
    <property type="project" value="UniProtKB-UniRule"/>
</dbReference>
<feature type="domain" description="AAA+ ATPase" evidence="13">
    <location>
        <begin position="208"/>
        <end position="417"/>
    </location>
</feature>
<comment type="caution">
    <text evidence="8">Lacks conserved residue(s) required for the propagation of feature annotation.</text>
</comment>
<dbReference type="Gene3D" id="1.10.1750.10">
    <property type="match status" value="1"/>
</dbReference>
<dbReference type="Proteomes" id="UP000315901">
    <property type="component" value="Unassembled WGS sequence"/>
</dbReference>
<dbReference type="GO" id="GO:0008289">
    <property type="term" value="F:lipid binding"/>
    <property type="evidence" value="ECO:0007669"/>
    <property type="project" value="UniProtKB-KW"/>
</dbReference>
<accession>A0A501X4F0</accession>
<feature type="binding site" evidence="8">
    <location>
        <position position="222"/>
    </location>
    <ligand>
        <name>ATP</name>
        <dbReference type="ChEBI" id="CHEBI:30616"/>
    </ligand>
</feature>
<keyword evidence="7 8" id="KW-0238">DNA-binding</keyword>
<dbReference type="OrthoDB" id="9807019at2"/>
<dbReference type="InterPro" id="IPR024633">
    <property type="entry name" value="DnaA_N_dom"/>
</dbReference>
<dbReference type="Pfam" id="PF00308">
    <property type="entry name" value="Bac_DnaA"/>
    <property type="match status" value="1"/>
</dbReference>
<feature type="binding site" evidence="8">
    <location>
        <position position="221"/>
    </location>
    <ligand>
        <name>ATP</name>
        <dbReference type="ChEBI" id="CHEBI:30616"/>
    </ligand>
</feature>
<gene>
    <name evidence="8 15" type="primary">dnaA</name>
    <name evidence="15" type="ORF">FJM67_01460</name>
</gene>
<dbReference type="GO" id="GO:0006270">
    <property type="term" value="P:DNA replication initiation"/>
    <property type="evidence" value="ECO:0007669"/>
    <property type="project" value="UniProtKB-UniRule"/>
</dbReference>
<dbReference type="FunFam" id="1.10.8.60:FF:000003">
    <property type="entry name" value="Chromosomal replication initiator protein DnaA"/>
    <property type="match status" value="1"/>
</dbReference>
<keyword evidence="5 8" id="KW-0067">ATP-binding</keyword>
<dbReference type="CDD" id="cd00009">
    <property type="entry name" value="AAA"/>
    <property type="match status" value="1"/>
</dbReference>
<evidence type="ECO:0000256" key="2">
    <source>
        <dbReference type="ARBA" id="ARBA00022490"/>
    </source>
</evidence>
<keyword evidence="4 8" id="KW-0547">Nucleotide-binding</keyword>
<evidence type="ECO:0000256" key="4">
    <source>
        <dbReference type="ARBA" id="ARBA00022741"/>
    </source>
</evidence>
<dbReference type="FunFam" id="1.10.1750.10:FF:000001">
    <property type="entry name" value="Chromosomal replication initiator protein DnaA"/>
    <property type="match status" value="1"/>
</dbReference>
<feature type="binding site" evidence="8">
    <location>
        <position position="219"/>
    </location>
    <ligand>
        <name>ATP</name>
        <dbReference type="ChEBI" id="CHEBI:30616"/>
    </ligand>
</feature>
<dbReference type="InterPro" id="IPR001957">
    <property type="entry name" value="Chromosome_initiator_DnaA"/>
</dbReference>
<dbReference type="PRINTS" id="PR00051">
    <property type="entry name" value="DNAA"/>
</dbReference>
<protein>
    <recommendedName>
        <fullName evidence="8 9">Chromosomal replication initiator protein DnaA</fullName>
    </recommendedName>
</protein>
<dbReference type="Gene3D" id="3.30.300.180">
    <property type="match status" value="1"/>
</dbReference>
<dbReference type="AlphaFoldDB" id="A0A501X4F0"/>
<evidence type="ECO:0000256" key="11">
    <source>
        <dbReference type="RuleBase" id="RU004227"/>
    </source>
</evidence>
<evidence type="ECO:0000256" key="1">
    <source>
        <dbReference type="ARBA" id="ARBA00006583"/>
    </source>
</evidence>
<dbReference type="PANTHER" id="PTHR30050:SF2">
    <property type="entry name" value="CHROMOSOMAL REPLICATION INITIATOR PROTEIN DNAA"/>
    <property type="match status" value="1"/>
</dbReference>
<evidence type="ECO:0000256" key="12">
    <source>
        <dbReference type="SAM" id="MobiDB-lite"/>
    </source>
</evidence>
<keyword evidence="16" id="KW-1185">Reference proteome</keyword>
<name>A0A501X4F0_9GAMM</name>